<evidence type="ECO:0000256" key="2">
    <source>
        <dbReference type="ARBA" id="ARBA00022448"/>
    </source>
</evidence>
<dbReference type="InterPro" id="IPR010968">
    <property type="entry name" value="RnfE"/>
</dbReference>
<dbReference type="EMBL" id="JAPNOA010000025">
    <property type="protein sequence ID" value="MCY0965314.1"/>
    <property type="molecule type" value="Genomic_DNA"/>
</dbReference>
<protein>
    <recommendedName>
        <fullName evidence="9">Ion-translocating oxidoreductase complex subunit E</fullName>
        <ecNumber evidence="9">7.-.-.-</ecNumber>
    </recommendedName>
    <alternativeName>
        <fullName evidence="9">Rnf electron transport complex subunit E</fullName>
    </alternativeName>
</protein>
<comment type="function">
    <text evidence="9">Part of a membrane-bound complex that couples electron transfer with translocation of ions across the membrane.</text>
</comment>
<keyword evidence="6 9" id="KW-0249">Electron transport</keyword>
<evidence type="ECO:0000256" key="5">
    <source>
        <dbReference type="ARBA" id="ARBA00022967"/>
    </source>
</evidence>
<keyword evidence="3 9" id="KW-0997">Cell inner membrane</keyword>
<dbReference type="NCBIfam" id="TIGR01948">
    <property type="entry name" value="rnfE"/>
    <property type="match status" value="1"/>
</dbReference>
<evidence type="ECO:0000256" key="1">
    <source>
        <dbReference type="ARBA" id="ARBA00004127"/>
    </source>
</evidence>
<keyword evidence="9" id="KW-1003">Cell membrane</keyword>
<keyword evidence="5 9" id="KW-1278">Translocase</keyword>
<keyword evidence="4 9" id="KW-0812">Transmembrane</keyword>
<keyword evidence="2 9" id="KW-0813">Transport</keyword>
<dbReference type="PIRSF" id="PIRSF006102">
    <property type="entry name" value="NQR_DE"/>
    <property type="match status" value="1"/>
</dbReference>
<evidence type="ECO:0000256" key="9">
    <source>
        <dbReference type="HAMAP-Rule" id="MF_00478"/>
    </source>
</evidence>
<dbReference type="NCBIfam" id="NF009070">
    <property type="entry name" value="PRK12405.1"/>
    <property type="match status" value="1"/>
</dbReference>
<dbReference type="EC" id="7.-.-.-" evidence="9"/>
<dbReference type="Proteomes" id="UP001150830">
    <property type="component" value="Unassembled WGS sequence"/>
</dbReference>
<dbReference type="HAMAP" id="MF_00478">
    <property type="entry name" value="RsxE_RnfE"/>
    <property type="match status" value="1"/>
</dbReference>
<sequence length="240" mass="25282">MTEFCHSDTPSTTSSGSAYARIFRDGLWDNNVAMGQMLALCPLLAVTTSATNGLGMGLATLAVLIMTNGIISAVRNIISPQVRIPVLIVLIATVVTLVDMTINAFLHDLYKVLGLFIALIVTNCAIFGRAESFASKNPVPLAIADAIAMGAGFTWVLVVVGGIREVIGSGTLFANASLLLGSGFAWLETTVIPHYSGVLLAILPPGAFMALGFLIAGKRLIDRRRAHRAQQKAMQAVLAS</sequence>
<reference evidence="10" key="1">
    <citation type="submission" date="2022-11" db="EMBL/GenBank/DDBJ databases">
        <title>Parathalassolutuus dongxingensis gen. nov., sp. nov., a novel member of family Oceanospirillaceae isolated from a coastal shrimp pond in Guangxi, China.</title>
        <authorList>
            <person name="Chen H."/>
        </authorList>
    </citation>
    <scope>NUCLEOTIDE SEQUENCE</scope>
    <source>
        <strain evidence="10">G-43</strain>
    </source>
</reference>
<dbReference type="PANTHER" id="PTHR30586:SF0">
    <property type="entry name" value="ION-TRANSLOCATING OXIDOREDUCTASE COMPLEX SUBUNIT E"/>
    <property type="match status" value="1"/>
</dbReference>
<keyword evidence="8 9" id="KW-0472">Membrane</keyword>
<evidence type="ECO:0000256" key="7">
    <source>
        <dbReference type="ARBA" id="ARBA00022989"/>
    </source>
</evidence>
<proteinExistence type="inferred from homology"/>
<feature type="transmembrane region" description="Helical" evidence="9">
    <location>
        <begin position="195"/>
        <end position="216"/>
    </location>
</feature>
<comment type="subunit">
    <text evidence="9">The complex is composed of six subunits: RnfA, RnfB, RnfC, RnfD, RnfE and RnfG.</text>
</comment>
<evidence type="ECO:0000256" key="6">
    <source>
        <dbReference type="ARBA" id="ARBA00022982"/>
    </source>
</evidence>
<dbReference type="InterPro" id="IPR003667">
    <property type="entry name" value="NqrDE/RnfAE"/>
</dbReference>
<dbReference type="RefSeq" id="WP_283173525.1">
    <property type="nucleotide sequence ID" value="NZ_JAPNOA010000025.1"/>
</dbReference>
<feature type="transmembrane region" description="Helical" evidence="9">
    <location>
        <begin position="53"/>
        <end position="74"/>
    </location>
</feature>
<dbReference type="GO" id="GO:0012505">
    <property type="term" value="C:endomembrane system"/>
    <property type="evidence" value="ECO:0007669"/>
    <property type="project" value="UniProtKB-SubCell"/>
</dbReference>
<evidence type="ECO:0000256" key="3">
    <source>
        <dbReference type="ARBA" id="ARBA00022519"/>
    </source>
</evidence>
<keyword evidence="7 9" id="KW-1133">Transmembrane helix</keyword>
<comment type="similarity">
    <text evidence="9">Belongs to the NqrDE/RnfAE family.</text>
</comment>
<evidence type="ECO:0000313" key="10">
    <source>
        <dbReference type="EMBL" id="MCY0965314.1"/>
    </source>
</evidence>
<name>A0A9X3EEG3_9GAMM</name>
<evidence type="ECO:0000313" key="11">
    <source>
        <dbReference type="Proteomes" id="UP001150830"/>
    </source>
</evidence>
<feature type="transmembrane region" description="Helical" evidence="9">
    <location>
        <begin position="112"/>
        <end position="130"/>
    </location>
</feature>
<feature type="transmembrane region" description="Helical" evidence="9">
    <location>
        <begin position="86"/>
        <end position="106"/>
    </location>
</feature>
<feature type="transmembrane region" description="Helical" evidence="9">
    <location>
        <begin position="142"/>
        <end position="163"/>
    </location>
</feature>
<evidence type="ECO:0000256" key="8">
    <source>
        <dbReference type="ARBA" id="ARBA00023136"/>
    </source>
</evidence>
<organism evidence="10 11">
    <name type="scientific">Parathalassolituus penaei</name>
    <dbReference type="NCBI Taxonomy" id="2997323"/>
    <lineage>
        <taxon>Bacteria</taxon>
        <taxon>Pseudomonadati</taxon>
        <taxon>Pseudomonadota</taxon>
        <taxon>Gammaproteobacteria</taxon>
        <taxon>Oceanospirillales</taxon>
        <taxon>Oceanospirillaceae</taxon>
        <taxon>Parathalassolituus</taxon>
    </lineage>
</organism>
<dbReference type="AlphaFoldDB" id="A0A9X3EEG3"/>
<evidence type="ECO:0000256" key="4">
    <source>
        <dbReference type="ARBA" id="ARBA00022692"/>
    </source>
</evidence>
<comment type="caution">
    <text evidence="10">The sequence shown here is derived from an EMBL/GenBank/DDBJ whole genome shotgun (WGS) entry which is preliminary data.</text>
</comment>
<keyword evidence="11" id="KW-1185">Reference proteome</keyword>
<accession>A0A9X3EEG3</accession>
<dbReference type="GO" id="GO:0022900">
    <property type="term" value="P:electron transport chain"/>
    <property type="evidence" value="ECO:0007669"/>
    <property type="project" value="UniProtKB-UniRule"/>
</dbReference>
<comment type="subcellular location">
    <subcellularLocation>
        <location evidence="9">Cell inner membrane</location>
        <topology evidence="9">Multi-pass membrane protein</topology>
    </subcellularLocation>
    <subcellularLocation>
        <location evidence="1">Endomembrane system</location>
        <topology evidence="1">Multi-pass membrane protein</topology>
    </subcellularLocation>
</comment>
<dbReference type="Pfam" id="PF02508">
    <property type="entry name" value="Rnf-Nqr"/>
    <property type="match status" value="1"/>
</dbReference>
<dbReference type="GO" id="GO:0005886">
    <property type="term" value="C:plasma membrane"/>
    <property type="evidence" value="ECO:0007669"/>
    <property type="project" value="UniProtKB-SubCell"/>
</dbReference>
<gene>
    <name evidence="9" type="primary">rnfE</name>
    <name evidence="10" type="ORF">OUO13_08960</name>
</gene>
<dbReference type="PANTHER" id="PTHR30586">
    <property type="entry name" value="ELECTRON TRANSPORT COMPLEX PROTEIN RNFE"/>
    <property type="match status" value="1"/>
</dbReference>